<dbReference type="Pfam" id="PF10741">
    <property type="entry name" value="T2SSM_b"/>
    <property type="match status" value="1"/>
</dbReference>
<keyword evidence="1" id="KW-1133">Transmembrane helix</keyword>
<dbReference type="NCBIfam" id="NF040576">
    <property type="entry name" value="T2SS_GspM_XpsM"/>
    <property type="match status" value="1"/>
</dbReference>
<dbReference type="RefSeq" id="WP_202063097.1">
    <property type="nucleotide sequence ID" value="NZ_JAEQMY010000037.1"/>
</dbReference>
<comment type="caution">
    <text evidence="2">The sequence shown here is derived from an EMBL/GenBank/DDBJ whole genome shotgun (WGS) entry which is preliminary data.</text>
</comment>
<reference evidence="2" key="1">
    <citation type="submission" date="2021-01" db="EMBL/GenBank/DDBJ databases">
        <title>Microvirga sp.</title>
        <authorList>
            <person name="Kim M.K."/>
        </authorList>
    </citation>
    <scope>NUCLEOTIDE SEQUENCE</scope>
    <source>
        <strain evidence="2">5420S-16</strain>
    </source>
</reference>
<evidence type="ECO:0000256" key="1">
    <source>
        <dbReference type="SAM" id="Phobius"/>
    </source>
</evidence>
<sequence>MEPLSRSWLRPAAFLAAHAFVAQLLGLVVIMPGVGFLQNQRHRIEQGTLALERARSALSRNEVVAALTPEQIEAAANRYVQGDSEGLQNADLLGRLYRAAQEQGVSLKSATPLAPREWNARRLVGARIEFTAPTEQAAGFLAGLEDGAALLFIDQASLSPDAVEGTDALAVVIEIYGVARWTQG</sequence>
<keyword evidence="1" id="KW-0472">Membrane</keyword>
<keyword evidence="3" id="KW-1185">Reference proteome</keyword>
<dbReference type="Proteomes" id="UP000605848">
    <property type="component" value="Unassembled WGS sequence"/>
</dbReference>
<proteinExistence type="predicted"/>
<accession>A0A937D0U8</accession>
<protein>
    <recommendedName>
        <fullName evidence="4">General secretion pathway protein GspM</fullName>
    </recommendedName>
</protein>
<name>A0A937D0U8_9HYPH</name>
<dbReference type="AlphaFoldDB" id="A0A937D0U8"/>
<organism evidence="2 3">
    <name type="scientific">Microvirga aerilata</name>
    <dbReference type="NCBI Taxonomy" id="670292"/>
    <lineage>
        <taxon>Bacteria</taxon>
        <taxon>Pseudomonadati</taxon>
        <taxon>Pseudomonadota</taxon>
        <taxon>Alphaproteobacteria</taxon>
        <taxon>Hyphomicrobiales</taxon>
        <taxon>Methylobacteriaceae</taxon>
        <taxon>Microvirga</taxon>
    </lineage>
</organism>
<feature type="transmembrane region" description="Helical" evidence="1">
    <location>
        <begin position="12"/>
        <end position="37"/>
    </location>
</feature>
<keyword evidence="1" id="KW-0812">Transmembrane</keyword>
<evidence type="ECO:0008006" key="4">
    <source>
        <dbReference type="Google" id="ProtNLM"/>
    </source>
</evidence>
<gene>
    <name evidence="2" type="ORF">JKG68_20155</name>
</gene>
<evidence type="ECO:0000313" key="2">
    <source>
        <dbReference type="EMBL" id="MBL0406276.1"/>
    </source>
</evidence>
<evidence type="ECO:0000313" key="3">
    <source>
        <dbReference type="Proteomes" id="UP000605848"/>
    </source>
</evidence>
<dbReference type="EMBL" id="JAEQMY010000037">
    <property type="protein sequence ID" value="MBL0406276.1"/>
    <property type="molecule type" value="Genomic_DNA"/>
</dbReference>
<dbReference type="InterPro" id="IPR034756">
    <property type="entry name" value="T2SSM_b"/>
</dbReference>